<name>A0ABS0GSZ1_9ACTN</name>
<gene>
    <name evidence="1" type="ORF">I0C86_10055</name>
</gene>
<dbReference type="RefSeq" id="WP_196200946.1">
    <property type="nucleotide sequence ID" value="NZ_JADPUN010000113.1"/>
</dbReference>
<comment type="caution">
    <text evidence="1">The sequence shown here is derived from an EMBL/GenBank/DDBJ whole genome shotgun (WGS) entry which is preliminary data.</text>
</comment>
<dbReference type="EMBL" id="JADPUN010000113">
    <property type="protein sequence ID" value="MBF9129311.1"/>
    <property type="molecule type" value="Genomic_DNA"/>
</dbReference>
<protein>
    <submittedName>
        <fullName evidence="1">Uncharacterized protein</fullName>
    </submittedName>
</protein>
<organism evidence="1 2">
    <name type="scientific">Plantactinospora alkalitolerans</name>
    <dbReference type="NCBI Taxonomy" id="2789879"/>
    <lineage>
        <taxon>Bacteria</taxon>
        <taxon>Bacillati</taxon>
        <taxon>Actinomycetota</taxon>
        <taxon>Actinomycetes</taxon>
        <taxon>Micromonosporales</taxon>
        <taxon>Micromonosporaceae</taxon>
        <taxon>Plantactinospora</taxon>
    </lineage>
</organism>
<reference evidence="1 2" key="1">
    <citation type="submission" date="2020-11" db="EMBL/GenBank/DDBJ databases">
        <title>A novel isolate from a Black sea contaminated sediment with potential to produce alkanes: Plantactinospora alkalitolerans sp. nov.</title>
        <authorList>
            <person name="Carro L."/>
            <person name="Veyisoglu A."/>
            <person name="Guven K."/>
            <person name="Schumann P."/>
            <person name="Klenk H.-P."/>
            <person name="Sahin N."/>
        </authorList>
    </citation>
    <scope>NUCLEOTIDE SEQUENCE [LARGE SCALE GENOMIC DNA]</scope>
    <source>
        <strain evidence="1 2">S1510</strain>
    </source>
</reference>
<sequence length="98" mass="10820">MTHHTGHTGWCAQDHRCNLAEHRSEEIIVHLPGYGRAVLVRVRTDSGTEHAELRLRVALAPTEPAARRQLAAILTSARNLVTQAAAIGYPRPGRRTAR</sequence>
<proteinExistence type="predicted"/>
<evidence type="ECO:0000313" key="1">
    <source>
        <dbReference type="EMBL" id="MBF9129311.1"/>
    </source>
</evidence>
<dbReference type="Proteomes" id="UP000638560">
    <property type="component" value="Unassembled WGS sequence"/>
</dbReference>
<evidence type="ECO:0000313" key="2">
    <source>
        <dbReference type="Proteomes" id="UP000638560"/>
    </source>
</evidence>
<keyword evidence="2" id="KW-1185">Reference proteome</keyword>
<accession>A0ABS0GSZ1</accession>